<sequence length="486" mass="53802">MLSPFLGTLVPMQLSCLVWDSEVIRCSSRHRPDSPFSHCLSLRWFWSHVVVLGLGPQLGQATVVRAFLWCYVVALSRSSGEVGGRSQAGEQREWPVCPPLSCQWQWLGCCCCDTFPSATRCPSLHGVVAWPCLASVGIVCLALLARASGGFHFACSFDMICVSPKNCYVVSFLGANPWWHQRVWFLDRVVCPGSVVVLLVSPQPFGDLRSLDPWVAARALGSLAGVQEVRWLTGARGKTLVREAELDRAENSGSGGNFREEASKGSTRIEVWQDFFHASEDAECDSVLCVLLVVVLSRSPWSPFSTARWLTGARGKTLVREAELDRAENSGSGGDFREEASKGSTRIEVWQDFFHASEVVRGWLSRFEELCLSVLSTGKKEAVDRWLQTELRFAGLCVSVDSNQGICRQIHTVQNPGVLEDMRLSTALGWLSTDPQNKRKDCKLARRIASINSSSQCKGDTKNQPLKLLQVEMAAQLKSTEVKWSQ</sequence>
<protein>
    <submittedName>
        <fullName evidence="1">Uncharacterized protein</fullName>
    </submittedName>
</protein>
<evidence type="ECO:0000313" key="2">
    <source>
        <dbReference type="Proteomes" id="UP000652761"/>
    </source>
</evidence>
<comment type="caution">
    <text evidence="1">The sequence shown here is derived from an EMBL/GenBank/DDBJ whole genome shotgun (WGS) entry which is preliminary data.</text>
</comment>
<keyword evidence="2" id="KW-1185">Reference proteome</keyword>
<organism evidence="1 2">
    <name type="scientific">Colocasia esculenta</name>
    <name type="common">Wild taro</name>
    <name type="synonym">Arum esculentum</name>
    <dbReference type="NCBI Taxonomy" id="4460"/>
    <lineage>
        <taxon>Eukaryota</taxon>
        <taxon>Viridiplantae</taxon>
        <taxon>Streptophyta</taxon>
        <taxon>Embryophyta</taxon>
        <taxon>Tracheophyta</taxon>
        <taxon>Spermatophyta</taxon>
        <taxon>Magnoliopsida</taxon>
        <taxon>Liliopsida</taxon>
        <taxon>Araceae</taxon>
        <taxon>Aroideae</taxon>
        <taxon>Colocasieae</taxon>
        <taxon>Colocasia</taxon>
    </lineage>
</organism>
<evidence type="ECO:0000313" key="1">
    <source>
        <dbReference type="EMBL" id="MQL73278.1"/>
    </source>
</evidence>
<dbReference type="Proteomes" id="UP000652761">
    <property type="component" value="Unassembled WGS sequence"/>
</dbReference>
<dbReference type="AlphaFoldDB" id="A0A843TNP3"/>
<reference evidence="1" key="1">
    <citation type="submission" date="2017-07" db="EMBL/GenBank/DDBJ databases">
        <title>Taro Niue Genome Assembly and Annotation.</title>
        <authorList>
            <person name="Atibalentja N."/>
            <person name="Keating K."/>
            <person name="Fields C.J."/>
        </authorList>
    </citation>
    <scope>NUCLEOTIDE SEQUENCE</scope>
    <source>
        <strain evidence="1">Niue_2</strain>
        <tissue evidence="1">Leaf</tissue>
    </source>
</reference>
<name>A0A843TNP3_COLES</name>
<proteinExistence type="predicted"/>
<dbReference type="EMBL" id="NMUH01000160">
    <property type="protein sequence ID" value="MQL73278.1"/>
    <property type="molecule type" value="Genomic_DNA"/>
</dbReference>
<gene>
    <name evidence="1" type="ORF">Taro_005635</name>
</gene>
<accession>A0A843TNP3</accession>